<reference evidence="8" key="1">
    <citation type="journal article" date="2021" name="Nat. Commun.">
        <title>Genetic determinants of endophytism in the Arabidopsis root mycobiome.</title>
        <authorList>
            <person name="Mesny F."/>
            <person name="Miyauchi S."/>
            <person name="Thiergart T."/>
            <person name="Pickel B."/>
            <person name="Atanasova L."/>
            <person name="Karlsson M."/>
            <person name="Huettel B."/>
            <person name="Barry K.W."/>
            <person name="Haridas S."/>
            <person name="Chen C."/>
            <person name="Bauer D."/>
            <person name="Andreopoulos W."/>
            <person name="Pangilinan J."/>
            <person name="LaButti K."/>
            <person name="Riley R."/>
            <person name="Lipzen A."/>
            <person name="Clum A."/>
            <person name="Drula E."/>
            <person name="Henrissat B."/>
            <person name="Kohler A."/>
            <person name="Grigoriev I.V."/>
            <person name="Martin F.M."/>
            <person name="Hacquard S."/>
        </authorList>
    </citation>
    <scope>NUCLEOTIDE SEQUENCE</scope>
    <source>
        <strain evidence="8">FSSC 5 MPI-SDFR-AT-0091</strain>
    </source>
</reference>
<evidence type="ECO:0000256" key="2">
    <source>
        <dbReference type="ARBA" id="ARBA00022692"/>
    </source>
</evidence>
<keyword evidence="4 6" id="KW-0472">Membrane</keyword>
<feature type="transmembrane region" description="Helical" evidence="6">
    <location>
        <begin position="166"/>
        <end position="189"/>
    </location>
</feature>
<dbReference type="PANTHER" id="PTHR33048">
    <property type="entry name" value="PTH11-LIKE INTEGRAL MEMBRANE PROTEIN (AFU_ORTHOLOGUE AFUA_5G11245)"/>
    <property type="match status" value="1"/>
</dbReference>
<proteinExistence type="inferred from homology"/>
<dbReference type="InterPro" id="IPR049326">
    <property type="entry name" value="Rhodopsin_dom_fungi"/>
</dbReference>
<evidence type="ECO:0000259" key="7">
    <source>
        <dbReference type="Pfam" id="PF20684"/>
    </source>
</evidence>
<comment type="similarity">
    <text evidence="5">Belongs to the SAT4 family.</text>
</comment>
<comment type="subcellular location">
    <subcellularLocation>
        <location evidence="1">Membrane</location>
        <topology evidence="1">Multi-pass membrane protein</topology>
    </subcellularLocation>
</comment>
<organism evidence="8 9">
    <name type="scientific">Fusarium solani</name>
    <name type="common">Filamentous fungus</name>
    <dbReference type="NCBI Taxonomy" id="169388"/>
    <lineage>
        <taxon>Eukaryota</taxon>
        <taxon>Fungi</taxon>
        <taxon>Dikarya</taxon>
        <taxon>Ascomycota</taxon>
        <taxon>Pezizomycotina</taxon>
        <taxon>Sordariomycetes</taxon>
        <taxon>Hypocreomycetidae</taxon>
        <taxon>Hypocreales</taxon>
        <taxon>Nectriaceae</taxon>
        <taxon>Fusarium</taxon>
        <taxon>Fusarium solani species complex</taxon>
    </lineage>
</organism>
<feature type="transmembrane region" description="Helical" evidence="6">
    <location>
        <begin position="43"/>
        <end position="64"/>
    </location>
</feature>
<feature type="transmembrane region" description="Helical" evidence="6">
    <location>
        <begin position="12"/>
        <end position="31"/>
    </location>
</feature>
<keyword evidence="3 6" id="KW-1133">Transmembrane helix</keyword>
<dbReference type="Pfam" id="PF20684">
    <property type="entry name" value="Fung_rhodopsin"/>
    <property type="match status" value="1"/>
</dbReference>
<evidence type="ECO:0000256" key="6">
    <source>
        <dbReference type="SAM" id="Phobius"/>
    </source>
</evidence>
<evidence type="ECO:0000256" key="3">
    <source>
        <dbReference type="ARBA" id="ARBA00022989"/>
    </source>
</evidence>
<keyword evidence="2 6" id="KW-0812">Transmembrane</keyword>
<feature type="domain" description="Rhodopsin" evidence="7">
    <location>
        <begin position="27"/>
        <end position="209"/>
    </location>
</feature>
<gene>
    <name evidence="8" type="ORF">B0J15DRAFT_558838</name>
</gene>
<keyword evidence="9" id="KW-1185">Reference proteome</keyword>
<protein>
    <recommendedName>
        <fullName evidence="7">Rhodopsin domain-containing protein</fullName>
    </recommendedName>
</protein>
<dbReference type="PANTHER" id="PTHR33048:SF143">
    <property type="entry name" value="EXTRACELLULAR MEMBRANE PROTEIN CFEM DOMAIN-CONTAINING PROTEIN-RELATED"/>
    <property type="match status" value="1"/>
</dbReference>
<evidence type="ECO:0000256" key="4">
    <source>
        <dbReference type="ARBA" id="ARBA00023136"/>
    </source>
</evidence>
<evidence type="ECO:0000256" key="1">
    <source>
        <dbReference type="ARBA" id="ARBA00004141"/>
    </source>
</evidence>
<dbReference type="Proteomes" id="UP000736672">
    <property type="component" value="Unassembled WGS sequence"/>
</dbReference>
<comment type="caution">
    <text evidence="8">The sequence shown here is derived from an EMBL/GenBank/DDBJ whole genome shotgun (WGS) entry which is preliminary data.</text>
</comment>
<dbReference type="EMBL" id="JAGTJS010000010">
    <property type="protein sequence ID" value="KAH7254584.1"/>
    <property type="molecule type" value="Genomic_DNA"/>
</dbReference>
<name>A0A9P9HBC1_FUSSL</name>
<accession>A0A9P9HBC1</accession>
<sequence length="317" mass="35482">MPPRDNRLPFLVLMPIFLFLATVFIVLRAVARFRLSGSWWWDDAVIALGYAASVGTTLLGFSITQAGGRYLWALEADGITRFFWLFWMAGWVYTISMAAIKISILLGFYRIFPSKAFRRLVILSIVFTAIWGAVFSIIYMVQCRPLGFFWHAWKGTDEGSCLSTSALIWSASLIAIITDFFMMVMPVFQLWPLQMEYKKKVLVAFMLCIDDLTSLSLWSVIEGDMGVVCACLPQARQLHGRWFPKMLGSTANEHQVSSGSPRHVSRSVRGRVLAKRHLASTLCGSSGHHNPRSLDAAGGSDSVVELVQLESLRMGIP</sequence>
<evidence type="ECO:0000313" key="9">
    <source>
        <dbReference type="Proteomes" id="UP000736672"/>
    </source>
</evidence>
<evidence type="ECO:0000313" key="8">
    <source>
        <dbReference type="EMBL" id="KAH7254584.1"/>
    </source>
</evidence>
<dbReference type="OrthoDB" id="2496787at2759"/>
<feature type="transmembrane region" description="Helical" evidence="6">
    <location>
        <begin position="84"/>
        <end position="108"/>
    </location>
</feature>
<dbReference type="InterPro" id="IPR052337">
    <property type="entry name" value="SAT4-like"/>
</dbReference>
<dbReference type="GO" id="GO:0016020">
    <property type="term" value="C:membrane"/>
    <property type="evidence" value="ECO:0007669"/>
    <property type="project" value="UniProtKB-SubCell"/>
</dbReference>
<evidence type="ECO:0000256" key="5">
    <source>
        <dbReference type="ARBA" id="ARBA00038359"/>
    </source>
</evidence>
<feature type="transmembrane region" description="Helical" evidence="6">
    <location>
        <begin position="120"/>
        <end position="141"/>
    </location>
</feature>
<dbReference type="AlphaFoldDB" id="A0A9P9HBC1"/>